<name>Q0S1A5_RHOJR</name>
<dbReference type="eggNOG" id="COG4584">
    <property type="taxonomic scope" value="Bacteria"/>
</dbReference>
<dbReference type="RefSeq" id="WP_011598653.1">
    <property type="nucleotide sequence ID" value="NC_008268.1"/>
</dbReference>
<dbReference type="HOGENOM" id="CLU_1894577_0_0_11"/>
<dbReference type="EMBL" id="CP000431">
    <property type="protein sequence ID" value="ABG98681.1"/>
    <property type="molecule type" value="Genomic_DNA"/>
</dbReference>
<sequence>MRAVYRLLGLVRRYGPGPVESACSTALDLDVVSVSKIASMLERATETTTPLLPAAGSAAPSRFTRDPAEFATDRTTPATTGTSIATTGTSVATTGTGVATERTTVATAGTGVATERTGHLTVISGGNTDTKETR</sequence>
<dbReference type="OrthoDB" id="3542865at2"/>
<reference evidence="3" key="1">
    <citation type="journal article" date="2006" name="Proc. Natl. Acad. Sci. U.S.A.">
        <title>The complete genome of Rhodococcus sp. RHA1 provides insights into a catabolic powerhouse.</title>
        <authorList>
            <person name="McLeod M.P."/>
            <person name="Warren R.L."/>
            <person name="Hsiao W.W.L."/>
            <person name="Araki N."/>
            <person name="Myhre M."/>
            <person name="Fernandes C."/>
            <person name="Miyazawa D."/>
            <person name="Wong W."/>
            <person name="Lillquist A.L."/>
            <person name="Wang D."/>
            <person name="Dosanjh M."/>
            <person name="Hara H."/>
            <person name="Petrescu A."/>
            <person name="Morin R.D."/>
            <person name="Yang G."/>
            <person name="Stott J.M."/>
            <person name="Schein J.E."/>
            <person name="Shin H."/>
            <person name="Smailus D."/>
            <person name="Siddiqui A.S."/>
            <person name="Marra M.A."/>
            <person name="Jones S.J.M."/>
            <person name="Holt R."/>
            <person name="Brinkman F.S.L."/>
            <person name="Miyauchi K."/>
            <person name="Fukuda M."/>
            <person name="Davies J.E."/>
            <person name="Mohn W.W."/>
            <person name="Eltis L.D."/>
        </authorList>
    </citation>
    <scope>NUCLEOTIDE SEQUENCE [LARGE SCALE GENOMIC DNA]</scope>
    <source>
        <strain evidence="3">RHA1</strain>
    </source>
</reference>
<proteinExistence type="predicted"/>
<protein>
    <submittedName>
        <fullName evidence="2">Probable transposase</fullName>
    </submittedName>
</protein>
<feature type="compositionally biased region" description="Basic and acidic residues" evidence="1">
    <location>
        <begin position="63"/>
        <end position="72"/>
    </location>
</feature>
<feature type="compositionally biased region" description="Low complexity" evidence="1">
    <location>
        <begin position="73"/>
        <end position="95"/>
    </location>
</feature>
<dbReference type="Proteomes" id="UP000008710">
    <property type="component" value="Chromosome"/>
</dbReference>
<feature type="compositionally biased region" description="Low complexity" evidence="1">
    <location>
        <begin position="52"/>
        <end position="61"/>
    </location>
</feature>
<evidence type="ECO:0000256" key="1">
    <source>
        <dbReference type="SAM" id="MobiDB-lite"/>
    </source>
</evidence>
<accession>Q0S1A5</accession>
<dbReference type="AlphaFoldDB" id="Q0S1A5"/>
<feature type="region of interest" description="Disordered" evidence="1">
    <location>
        <begin position="52"/>
        <end position="95"/>
    </location>
</feature>
<gene>
    <name evidence="2" type="ordered locus">RHA1_ro06915</name>
</gene>
<dbReference type="KEGG" id="rha:RHA1_ro06915"/>
<organism evidence="2 3">
    <name type="scientific">Rhodococcus jostii (strain RHA1)</name>
    <dbReference type="NCBI Taxonomy" id="101510"/>
    <lineage>
        <taxon>Bacteria</taxon>
        <taxon>Bacillati</taxon>
        <taxon>Actinomycetota</taxon>
        <taxon>Actinomycetes</taxon>
        <taxon>Mycobacteriales</taxon>
        <taxon>Nocardiaceae</taxon>
        <taxon>Rhodococcus</taxon>
    </lineage>
</organism>
<evidence type="ECO:0000313" key="3">
    <source>
        <dbReference type="Proteomes" id="UP000008710"/>
    </source>
</evidence>
<evidence type="ECO:0000313" key="2">
    <source>
        <dbReference type="EMBL" id="ABG98681.1"/>
    </source>
</evidence>
<dbReference type="PATRIC" id="fig|101510.16.peg.6977"/>